<dbReference type="GO" id="GO:0005737">
    <property type="term" value="C:cytoplasm"/>
    <property type="evidence" value="ECO:0007669"/>
    <property type="project" value="TreeGrafter"/>
</dbReference>
<protein>
    <submittedName>
        <fullName evidence="4">4-hydroxybenzoate decarboxylase subunit C</fullName>
        <ecNumber evidence="4">4.1.1.61</ecNumber>
    </submittedName>
</protein>
<name>A0A5C6CHC2_9BACT</name>
<dbReference type="SUPFAM" id="SSF143968">
    <property type="entry name" value="UbiD C-terminal domain-like"/>
    <property type="match status" value="2"/>
</dbReference>
<dbReference type="Pfam" id="PF20696">
    <property type="entry name" value="UbiD_C"/>
    <property type="match status" value="1"/>
</dbReference>
<feature type="domain" description="3-octaprenyl-4-hydroxybenzoate carboxy-lyase-like C-terminal" evidence="3">
    <location>
        <begin position="322"/>
        <end position="456"/>
    </location>
</feature>
<feature type="domain" description="3-octaprenyl-4-hydroxybenzoate carboxy-lyase-like N-terminal" evidence="2">
    <location>
        <begin position="10"/>
        <end position="87"/>
    </location>
</feature>
<feature type="domain" description="3-octaprenyl-4-hydroxybenzoate carboxy-lyase-like Rift-related" evidence="1">
    <location>
        <begin position="119"/>
        <end position="316"/>
    </location>
</feature>
<keyword evidence="5" id="KW-1185">Reference proteome</keyword>
<evidence type="ECO:0000259" key="1">
    <source>
        <dbReference type="Pfam" id="PF01977"/>
    </source>
</evidence>
<dbReference type="PANTHER" id="PTHR30108">
    <property type="entry name" value="3-OCTAPRENYL-4-HYDROXYBENZOATE CARBOXY-LYASE-RELATED"/>
    <property type="match status" value="1"/>
</dbReference>
<dbReference type="InterPro" id="IPR049383">
    <property type="entry name" value="UbiD-like_N"/>
</dbReference>
<comment type="caution">
    <text evidence="4">The sequence shown here is derived from an EMBL/GenBank/DDBJ whole genome shotgun (WGS) entry which is preliminary data.</text>
</comment>
<proteinExistence type="predicted"/>
<evidence type="ECO:0000313" key="4">
    <source>
        <dbReference type="EMBL" id="TWU23147.1"/>
    </source>
</evidence>
<dbReference type="Proteomes" id="UP000316304">
    <property type="component" value="Unassembled WGS sequence"/>
</dbReference>
<dbReference type="GO" id="GO:0018799">
    <property type="term" value="F:4-hydroxybenzoate decarboxylase activity"/>
    <property type="evidence" value="ECO:0007669"/>
    <property type="project" value="UniProtKB-EC"/>
</dbReference>
<dbReference type="PANTHER" id="PTHR30108:SF7">
    <property type="entry name" value="3-POLYPRENYL-4-HYDROXYBENZOATE DECARBOXYLASE"/>
    <property type="match status" value="1"/>
</dbReference>
<dbReference type="InterPro" id="IPR048304">
    <property type="entry name" value="UbiD_Rift_dom"/>
</dbReference>
<accession>A0A5C6CHC2</accession>
<dbReference type="InterPro" id="IPR049381">
    <property type="entry name" value="UbiD-like_C"/>
</dbReference>
<dbReference type="Pfam" id="PF20695">
    <property type="entry name" value="UbiD_N"/>
    <property type="match status" value="1"/>
</dbReference>
<reference evidence="4 5" key="1">
    <citation type="submission" date="2019-02" db="EMBL/GenBank/DDBJ databases">
        <title>Deep-cultivation of Planctomycetes and their phenomic and genomic characterization uncovers novel biology.</title>
        <authorList>
            <person name="Wiegand S."/>
            <person name="Jogler M."/>
            <person name="Boedeker C."/>
            <person name="Pinto D."/>
            <person name="Vollmers J."/>
            <person name="Rivas-Marin E."/>
            <person name="Kohn T."/>
            <person name="Peeters S.H."/>
            <person name="Heuer A."/>
            <person name="Rast P."/>
            <person name="Oberbeckmann S."/>
            <person name="Bunk B."/>
            <person name="Jeske O."/>
            <person name="Meyerdierks A."/>
            <person name="Storesund J.E."/>
            <person name="Kallscheuer N."/>
            <person name="Luecker S."/>
            <person name="Lage O.M."/>
            <person name="Pohl T."/>
            <person name="Merkel B.J."/>
            <person name="Hornburger P."/>
            <person name="Mueller R.-W."/>
            <person name="Bruemmer F."/>
            <person name="Labrenz M."/>
            <person name="Spormann A.M."/>
            <person name="Op Den Camp H."/>
            <person name="Overmann J."/>
            <person name="Amann R."/>
            <person name="Jetten M.S.M."/>
            <person name="Mascher T."/>
            <person name="Medema M.H."/>
            <person name="Devos D.P."/>
            <person name="Kaster A.-K."/>
            <person name="Ovreas L."/>
            <person name="Rohde M."/>
            <person name="Galperin M.Y."/>
            <person name="Jogler C."/>
        </authorList>
    </citation>
    <scope>NUCLEOTIDE SEQUENCE [LARGE SCALE GENOMIC DNA]</scope>
    <source>
        <strain evidence="4 5">Pla52o</strain>
    </source>
</reference>
<evidence type="ECO:0000259" key="3">
    <source>
        <dbReference type="Pfam" id="PF20696"/>
    </source>
</evidence>
<evidence type="ECO:0000259" key="2">
    <source>
        <dbReference type="Pfam" id="PF20695"/>
    </source>
</evidence>
<sequence>MKHRSTKDVVEDLRRDGRLIEVTDPVDPHLEMAEIQRRVYARGGPGILFSNVVGSRFPMASNLFGSIEQARFLFRDTLEAVRRLIELKLDPGAFPRRPFRYAGVPWTALHALPRSVSKGPVMKNRCGVSDLPQLKSWPDDGGAFVTLPQVLSADPNAPNQLMRANLGMYRIQLSGNDYDTDREVGLHYQIHRGIGVHHRAALDCGEPLRVAITIGGAPAMTLAAVMPLPEGLTELTFAGALAGRRIPMIRGDHAPLYADADFAIVGTIDPSQNKTEGPFGDHLGYYSLKHPFPLMKVEHVWHRDGAIMPFTVVGRPPQEDTTFGQLIHELTDPVIPTVIPGVNAVHAADAAGVHPLLLAIGSERYMPFLERQEPQELLTQANAILGNGQLSLAKYLWITDDPTNSLDIHDIEAFFQHMLQRVDWRRDLHFQTRTTIDTLDYTGHGLNRGSKVVIAATGEPQRELATELPADFSLPAGYSQPRVVMPGVLAIQSPPYRSEASRDDASELSQCLHDSDSLRGVMIITMVDDSPFASASLRNWLWTTFTRSNPALDVSGVAASTLDKHWGCEGPLIIDARVKPWHAPALIEDPQVTAKVDARAARGGPLAPFL</sequence>
<dbReference type="EMBL" id="SJPT01000004">
    <property type="protein sequence ID" value="TWU23147.1"/>
    <property type="molecule type" value="Genomic_DNA"/>
</dbReference>
<organism evidence="4 5">
    <name type="scientific">Novipirellula galeiformis</name>
    <dbReference type="NCBI Taxonomy" id="2528004"/>
    <lineage>
        <taxon>Bacteria</taxon>
        <taxon>Pseudomonadati</taxon>
        <taxon>Planctomycetota</taxon>
        <taxon>Planctomycetia</taxon>
        <taxon>Pirellulales</taxon>
        <taxon>Pirellulaceae</taxon>
        <taxon>Novipirellula</taxon>
    </lineage>
</organism>
<dbReference type="RefSeq" id="WP_197169200.1">
    <property type="nucleotide sequence ID" value="NZ_SJPT01000004.1"/>
</dbReference>
<dbReference type="Gene3D" id="3.40.1670.10">
    <property type="entry name" value="UbiD C-terminal domain-like"/>
    <property type="match status" value="1"/>
</dbReference>
<keyword evidence="4" id="KW-0456">Lyase</keyword>
<dbReference type="InterPro" id="IPR002830">
    <property type="entry name" value="UbiD"/>
</dbReference>
<dbReference type="SUPFAM" id="SSF50475">
    <property type="entry name" value="FMN-binding split barrel"/>
    <property type="match status" value="1"/>
</dbReference>
<evidence type="ECO:0000313" key="5">
    <source>
        <dbReference type="Proteomes" id="UP000316304"/>
    </source>
</evidence>
<dbReference type="Pfam" id="PF01977">
    <property type="entry name" value="UbiD"/>
    <property type="match status" value="1"/>
</dbReference>
<dbReference type="AlphaFoldDB" id="A0A5C6CHC2"/>
<dbReference type="EC" id="4.1.1.61" evidence="4"/>
<gene>
    <name evidence="4" type="ORF">Pla52o_26820</name>
</gene>